<dbReference type="Pfam" id="PF00756">
    <property type="entry name" value="Esterase"/>
    <property type="match status" value="1"/>
</dbReference>
<dbReference type="InterPro" id="IPR050583">
    <property type="entry name" value="Mycobacterial_A85_antigen"/>
</dbReference>
<gene>
    <name evidence="1" type="ORF">HLVA_17630</name>
</gene>
<dbReference type="RefSeq" id="WP_307904031.1">
    <property type="nucleotide sequence ID" value="NZ_AP027059.1"/>
</dbReference>
<dbReference type="SUPFAM" id="SSF53474">
    <property type="entry name" value="alpha/beta-Hydrolases"/>
    <property type="match status" value="1"/>
</dbReference>
<dbReference type="KEGG" id="haby:HLVA_17630"/>
<accession>A0AAU9DJX9</accession>
<organism evidence="1 2">
    <name type="scientific">Haliovirga abyssi</name>
    <dbReference type="NCBI Taxonomy" id="2996794"/>
    <lineage>
        <taxon>Bacteria</taxon>
        <taxon>Fusobacteriati</taxon>
        <taxon>Fusobacteriota</taxon>
        <taxon>Fusobacteriia</taxon>
        <taxon>Fusobacteriales</taxon>
        <taxon>Haliovirgaceae</taxon>
        <taxon>Haliovirga</taxon>
    </lineage>
</organism>
<dbReference type="InterPro" id="IPR029058">
    <property type="entry name" value="AB_hydrolase_fold"/>
</dbReference>
<dbReference type="PROSITE" id="PS51257">
    <property type="entry name" value="PROKAR_LIPOPROTEIN"/>
    <property type="match status" value="1"/>
</dbReference>
<reference evidence="1 2" key="1">
    <citation type="submission" date="2022-11" db="EMBL/GenBank/DDBJ databases">
        <title>Haliovirga abyssi gen. nov., sp. nov., a mesophilic fermentative bacterium isolated from the Iheya North hydrothermal field and the proposal of Haliovirgaceae fam. nov.</title>
        <authorList>
            <person name="Miyazaki U."/>
            <person name="Tame A."/>
            <person name="Miyazaki J."/>
            <person name="Takai K."/>
            <person name="Sawayama S."/>
            <person name="Kitajima M."/>
            <person name="Okamoto A."/>
            <person name="Nakagawa S."/>
        </authorList>
    </citation>
    <scope>NUCLEOTIDE SEQUENCE [LARGE SCALE GENOMIC DNA]</scope>
    <source>
        <strain evidence="1 2">IC12</strain>
    </source>
</reference>
<dbReference type="InterPro" id="IPR000801">
    <property type="entry name" value="Esterase-like"/>
</dbReference>
<dbReference type="AlphaFoldDB" id="A0AAU9DJX9"/>
<dbReference type="PANTHER" id="PTHR48098">
    <property type="entry name" value="ENTEROCHELIN ESTERASE-RELATED"/>
    <property type="match status" value="1"/>
</dbReference>
<dbReference type="PANTHER" id="PTHR48098:SF6">
    <property type="entry name" value="FERRI-BACILLIBACTIN ESTERASE BESA"/>
    <property type="match status" value="1"/>
</dbReference>
<dbReference type="EMBL" id="AP027059">
    <property type="protein sequence ID" value="BDU51194.1"/>
    <property type="molecule type" value="Genomic_DNA"/>
</dbReference>
<keyword evidence="2" id="KW-1185">Reference proteome</keyword>
<protein>
    <recommendedName>
        <fullName evidence="3">Esterase family protein</fullName>
    </recommendedName>
</protein>
<proteinExistence type="predicted"/>
<evidence type="ECO:0008006" key="3">
    <source>
        <dbReference type="Google" id="ProtNLM"/>
    </source>
</evidence>
<dbReference type="Proteomes" id="UP001321582">
    <property type="component" value="Chromosome"/>
</dbReference>
<evidence type="ECO:0000313" key="2">
    <source>
        <dbReference type="Proteomes" id="UP001321582"/>
    </source>
</evidence>
<dbReference type="Gene3D" id="3.40.50.1820">
    <property type="entry name" value="alpha/beta hydrolase"/>
    <property type="match status" value="1"/>
</dbReference>
<sequence length="463" mass="54281">MKKIIFIVIFALFFIIGCSSLRVEKQSEVKNLRVEEGIKKIKLTWDTIKDKRVAKIEIKRNYDDFRKYFKRIRELSPNENSIEIEHPAYLLMEYKVSLKYKDGTESKGKSITATAKHDSVFLDEVDGRKMEIYLPPSYKKDKSKRYPVIYMHDGQSMFTTTYLGNNWEIDKIMDRLIAKDKVEESIVVAIYNRNRAEEYIPYEDKQQQKYGNFKKSKSKELGDFIEKKLIPYIDGKYRTIPTKENRAVVGCSTAGLYSLWEGINYSNLFSMIVSVSPSYELGNDKIFEEMKNTPKKNVKIWIDVGTSEWDPKPRKMIKILLSKGYVYGKDLFYYEVKDGEHFSTSWKERIEYPILLFKGKKLERKVVEIKPEVEVGVSSRTNELSEMVNPVAILDDGVKYSLLGSAEYFSLDNKAGNIDKWGNFKFLQNKDFEIEVKYGNIKKKIKIEKKEINNEEKRLGIRR</sequence>
<evidence type="ECO:0000313" key="1">
    <source>
        <dbReference type="EMBL" id="BDU51194.1"/>
    </source>
</evidence>
<name>A0AAU9DJX9_9FUSO</name>